<dbReference type="SUPFAM" id="SSF81301">
    <property type="entry name" value="Nucleotidyltransferase"/>
    <property type="match status" value="1"/>
</dbReference>
<proteinExistence type="inferred from homology"/>
<protein>
    <recommendedName>
        <fullName evidence="2">Ribosomal silencing factor RsfS</fullName>
    </recommendedName>
</protein>
<dbReference type="InterPro" id="IPR043519">
    <property type="entry name" value="NT_sf"/>
</dbReference>
<keyword evidence="2" id="KW-0678">Repressor</keyword>
<dbReference type="EMBL" id="BAAANO010000008">
    <property type="protein sequence ID" value="GAA2003013.1"/>
    <property type="molecule type" value="Genomic_DNA"/>
</dbReference>
<dbReference type="InterPro" id="IPR004394">
    <property type="entry name" value="Iojap/RsfS/C7orf30"/>
</dbReference>
<dbReference type="NCBIfam" id="TIGR00090">
    <property type="entry name" value="rsfS_iojap_ybeB"/>
    <property type="match status" value="1"/>
</dbReference>
<evidence type="ECO:0000313" key="3">
    <source>
        <dbReference type="EMBL" id="GAA2003013.1"/>
    </source>
</evidence>
<dbReference type="PANTHER" id="PTHR21043:SF0">
    <property type="entry name" value="MITOCHONDRIAL ASSEMBLY OF RIBOSOMAL LARGE SUBUNIT PROTEIN 1"/>
    <property type="match status" value="1"/>
</dbReference>
<keyword evidence="4" id="KW-1185">Reference proteome</keyword>
<comment type="subunit">
    <text evidence="2">Interacts with ribosomal protein uL14 (rplN).</text>
</comment>
<comment type="similarity">
    <text evidence="1 2">Belongs to the Iojap/RsfS family.</text>
</comment>
<dbReference type="Gene3D" id="3.30.460.10">
    <property type="entry name" value="Beta Polymerase, domain 2"/>
    <property type="match status" value="1"/>
</dbReference>
<organism evidence="3 4">
    <name type="scientific">Brevibacterium samyangense</name>
    <dbReference type="NCBI Taxonomy" id="366888"/>
    <lineage>
        <taxon>Bacteria</taxon>
        <taxon>Bacillati</taxon>
        <taxon>Actinomycetota</taxon>
        <taxon>Actinomycetes</taxon>
        <taxon>Micrococcales</taxon>
        <taxon>Brevibacteriaceae</taxon>
        <taxon>Brevibacterium</taxon>
    </lineage>
</organism>
<evidence type="ECO:0000256" key="2">
    <source>
        <dbReference type="HAMAP-Rule" id="MF_01477"/>
    </source>
</evidence>
<evidence type="ECO:0000313" key="4">
    <source>
        <dbReference type="Proteomes" id="UP001500755"/>
    </source>
</evidence>
<name>A0ABN2TA54_9MICO</name>
<dbReference type="RefSeq" id="WP_344307526.1">
    <property type="nucleotide sequence ID" value="NZ_BAAANO010000008.1"/>
</dbReference>
<dbReference type="Pfam" id="PF02410">
    <property type="entry name" value="RsfS"/>
    <property type="match status" value="1"/>
</dbReference>
<dbReference type="HAMAP" id="MF_01477">
    <property type="entry name" value="Iojap_RsfS"/>
    <property type="match status" value="1"/>
</dbReference>
<sequence length="130" mass="14441">MTATPEALALARTAARAASELLGTDLVGLDVSEQLYLTEVFVIASATNERQVNAIVDAVEEHLFREHDVKAARREGRGEGRWVLLDFRDIVVHVFHQEDREFYALESLWKDCPVVDLQLPEVPGAQAAGE</sequence>
<comment type="subcellular location">
    <subcellularLocation>
        <location evidence="2">Cytoplasm</location>
    </subcellularLocation>
</comment>
<keyword evidence="2" id="KW-0963">Cytoplasm</keyword>
<evidence type="ECO:0000256" key="1">
    <source>
        <dbReference type="ARBA" id="ARBA00010574"/>
    </source>
</evidence>
<accession>A0ABN2TA54</accession>
<keyword evidence="2" id="KW-0810">Translation regulation</keyword>
<dbReference type="Proteomes" id="UP001500755">
    <property type="component" value="Unassembled WGS sequence"/>
</dbReference>
<reference evidence="3 4" key="1">
    <citation type="journal article" date="2019" name="Int. J. Syst. Evol. Microbiol.">
        <title>The Global Catalogue of Microorganisms (GCM) 10K type strain sequencing project: providing services to taxonomists for standard genome sequencing and annotation.</title>
        <authorList>
            <consortium name="The Broad Institute Genomics Platform"/>
            <consortium name="The Broad Institute Genome Sequencing Center for Infectious Disease"/>
            <person name="Wu L."/>
            <person name="Ma J."/>
        </authorList>
    </citation>
    <scope>NUCLEOTIDE SEQUENCE [LARGE SCALE GENOMIC DNA]</scope>
    <source>
        <strain evidence="3 4">JCM 14546</strain>
    </source>
</reference>
<comment type="caution">
    <text evidence="3">The sequence shown here is derived from an EMBL/GenBank/DDBJ whole genome shotgun (WGS) entry which is preliminary data.</text>
</comment>
<dbReference type="PANTHER" id="PTHR21043">
    <property type="entry name" value="IOJAP SUPERFAMILY ORTHOLOG"/>
    <property type="match status" value="1"/>
</dbReference>
<gene>
    <name evidence="2 3" type="primary">rsfS</name>
    <name evidence="3" type="ORF">GCM10009755_09970</name>
</gene>
<comment type="function">
    <text evidence="2">Functions as a ribosomal silencing factor. Interacts with ribosomal protein uL14 (rplN), blocking formation of intersubunit bridge B8. Prevents association of the 30S and 50S ribosomal subunits and the formation of functional ribosomes, thus repressing translation.</text>
</comment>